<reference evidence="1 2" key="1">
    <citation type="submission" date="2024-09" db="EMBL/GenBank/DDBJ databases">
        <authorList>
            <person name="Lee S.D."/>
        </authorList>
    </citation>
    <scope>NUCLEOTIDE SEQUENCE [LARGE SCALE GENOMIC DNA]</scope>
    <source>
        <strain evidence="1 2">N1-1</strain>
    </source>
</reference>
<evidence type="ECO:0000313" key="2">
    <source>
        <dbReference type="Proteomes" id="UP001592582"/>
    </source>
</evidence>
<gene>
    <name evidence="1" type="ORF">ACEZDG_22070</name>
</gene>
<dbReference type="PANTHER" id="PTHR36183:SF2">
    <property type="entry name" value="BETA-GLUCURONIDASE C-TERMINAL DOMAIN-CONTAINING PROTEIN"/>
    <property type="match status" value="1"/>
</dbReference>
<dbReference type="Proteomes" id="UP001592582">
    <property type="component" value="Unassembled WGS sequence"/>
</dbReference>
<dbReference type="GO" id="GO:0016787">
    <property type="term" value="F:hydrolase activity"/>
    <property type="evidence" value="ECO:0007669"/>
    <property type="project" value="UniProtKB-KW"/>
</dbReference>
<dbReference type="SMART" id="SM00458">
    <property type="entry name" value="RICIN"/>
    <property type="match status" value="1"/>
</dbReference>
<proteinExistence type="predicted"/>
<dbReference type="EMBL" id="JBHEZX010000009">
    <property type="protein sequence ID" value="MFC1411956.1"/>
    <property type="molecule type" value="Genomic_DNA"/>
</dbReference>
<protein>
    <submittedName>
        <fullName evidence="1">Glycosyl hydrolase family protein</fullName>
    </submittedName>
</protein>
<dbReference type="Pfam" id="PF00652">
    <property type="entry name" value="Ricin_B_lectin"/>
    <property type="match status" value="1"/>
</dbReference>
<dbReference type="InterPro" id="IPR031728">
    <property type="entry name" value="GlcAase_C"/>
</dbReference>
<dbReference type="PROSITE" id="PS50231">
    <property type="entry name" value="RICIN_B_LECTIN"/>
    <property type="match status" value="1"/>
</dbReference>
<dbReference type="InterPro" id="IPR035992">
    <property type="entry name" value="Ricin_B-like_lectins"/>
</dbReference>
<dbReference type="Gene3D" id="2.80.10.50">
    <property type="match status" value="1"/>
</dbReference>
<evidence type="ECO:0000313" key="1">
    <source>
        <dbReference type="EMBL" id="MFC1411956.1"/>
    </source>
</evidence>
<dbReference type="Gene3D" id="2.60.40.1180">
    <property type="entry name" value="Golgi alpha-mannosidase II"/>
    <property type="match status" value="1"/>
</dbReference>
<dbReference type="InterPro" id="IPR013780">
    <property type="entry name" value="Glyco_hydro_b"/>
</dbReference>
<dbReference type="Pfam" id="PF16862">
    <property type="entry name" value="Glyco_hydro_79C"/>
    <property type="match status" value="1"/>
</dbReference>
<accession>A0ABV6VDZ9</accession>
<dbReference type="InterPro" id="IPR052974">
    <property type="entry name" value="GH79_Enzymes"/>
</dbReference>
<comment type="caution">
    <text evidence="1">The sequence shown here is derived from an EMBL/GenBank/DDBJ whole genome shotgun (WGS) entry which is preliminary data.</text>
</comment>
<dbReference type="CDD" id="cd00161">
    <property type="entry name" value="beta-trefoil_Ricin-like"/>
    <property type="match status" value="1"/>
</dbReference>
<dbReference type="Gene3D" id="3.20.20.80">
    <property type="entry name" value="Glycosidases"/>
    <property type="match status" value="1"/>
</dbReference>
<dbReference type="InterPro" id="IPR000772">
    <property type="entry name" value="Ricin_B_lectin"/>
</dbReference>
<organism evidence="1 2">
    <name type="scientific">Streptacidiphilus alkalitolerans</name>
    <dbReference type="NCBI Taxonomy" id="3342712"/>
    <lineage>
        <taxon>Bacteria</taxon>
        <taxon>Bacillati</taxon>
        <taxon>Actinomycetota</taxon>
        <taxon>Actinomycetes</taxon>
        <taxon>Kitasatosporales</taxon>
        <taxon>Streptomycetaceae</taxon>
        <taxon>Streptacidiphilus</taxon>
    </lineage>
</organism>
<keyword evidence="2" id="KW-1185">Reference proteome</keyword>
<name>A0ABV6VDZ9_9ACTN</name>
<dbReference type="PANTHER" id="PTHR36183">
    <property type="entry name" value="BETA-GLUCURONIDASE"/>
    <property type="match status" value="1"/>
</dbReference>
<dbReference type="InterPro" id="IPR017853">
    <property type="entry name" value="GH"/>
</dbReference>
<dbReference type="SUPFAM" id="SSF50370">
    <property type="entry name" value="Ricin B-like lectins"/>
    <property type="match status" value="1"/>
</dbReference>
<dbReference type="SUPFAM" id="SSF51445">
    <property type="entry name" value="(Trans)glycosidases"/>
    <property type="match status" value="1"/>
</dbReference>
<keyword evidence="1" id="KW-0378">Hydrolase</keyword>
<sequence>MHASIRFAMTLALAAATVTATATTANAAAPPVITISPTTTGTSLTAGSLGLSFEASDLALPGFTSGNLASYLRTLGSSVMRIGGNTVDQTYWTSTGETPPSWSSATITPADLTALGTLARASGWKVILGVNLKQYDPARAGDEAAHAAAALGSSLQAVEIGNEPDLYPQYSGNTAKYLTDFKAYVAAVNKAAPGVPIEGSDAAGAPGGTFQNAFVASHPAVSELTSHYYPLTSSTCGGNPTVADLLGSGVRDAETGVAAAAVTEAAKLGLPAVFDEGNSVVCEGQQGVSDVFAAALWEVDEQLDMARAGVAGDYMHGTVIKCDAPKPLYMYYSPLCAPTDADASAGLLAAQPEYYGLAAVHQLGTGSFLNLSNPIYAGLRAYALKHTDGSMTVVLDNVQDPATNAATTVQLALGASFSSGRRVNLTASGLTATGGVTLGGQSVQTDGTLAAPVSTSIAVSGSSTTVSVPAGSVAILTLGAGGGTSPATALVGGASGKCLSVTGASTANGAVAEIYTCNGSPSENWTLGANGTIVGGLSGKCLEVSGSSTANYALADISSCTGAANQQWTVTGGGTVVGVQSGRCLSVTGASVANGATADIYDCNGSASETWSEQ</sequence>